<protein>
    <submittedName>
        <fullName evidence="2">Uncharacterized protein</fullName>
    </submittedName>
</protein>
<proteinExistence type="predicted"/>
<dbReference type="Proteomes" id="UP001066276">
    <property type="component" value="Chromosome 12"/>
</dbReference>
<comment type="caution">
    <text evidence="2">The sequence shown here is derived from an EMBL/GenBank/DDBJ whole genome shotgun (WGS) entry which is preliminary data.</text>
</comment>
<dbReference type="AlphaFoldDB" id="A0AAV7KTS0"/>
<name>A0AAV7KTS0_PLEWA</name>
<accession>A0AAV7KTS0</accession>
<feature type="compositionally biased region" description="Basic and acidic residues" evidence="1">
    <location>
        <begin position="100"/>
        <end position="117"/>
    </location>
</feature>
<feature type="compositionally biased region" description="Basic and acidic residues" evidence="1">
    <location>
        <begin position="43"/>
        <end position="57"/>
    </location>
</feature>
<evidence type="ECO:0000313" key="2">
    <source>
        <dbReference type="EMBL" id="KAJ1082881.1"/>
    </source>
</evidence>
<dbReference type="EMBL" id="JANPWB010000016">
    <property type="protein sequence ID" value="KAJ1082881.1"/>
    <property type="molecule type" value="Genomic_DNA"/>
</dbReference>
<feature type="region of interest" description="Disordered" evidence="1">
    <location>
        <begin position="98"/>
        <end position="145"/>
    </location>
</feature>
<reference evidence="2" key="1">
    <citation type="journal article" date="2022" name="bioRxiv">
        <title>Sequencing and chromosome-scale assembly of the giantPleurodeles waltlgenome.</title>
        <authorList>
            <person name="Brown T."/>
            <person name="Elewa A."/>
            <person name="Iarovenko S."/>
            <person name="Subramanian E."/>
            <person name="Araus A.J."/>
            <person name="Petzold A."/>
            <person name="Susuki M."/>
            <person name="Suzuki K.-i.T."/>
            <person name="Hayashi T."/>
            <person name="Toyoda A."/>
            <person name="Oliveira C."/>
            <person name="Osipova E."/>
            <person name="Leigh N.D."/>
            <person name="Simon A."/>
            <person name="Yun M.H."/>
        </authorList>
    </citation>
    <scope>NUCLEOTIDE SEQUENCE</scope>
    <source>
        <strain evidence="2">20211129_DDA</strain>
        <tissue evidence="2">Liver</tissue>
    </source>
</reference>
<sequence length="145" mass="15825">MEIGDRSCQRPHWGTSDLGENTVSPPPVARRYSTREGAGVSDSKAERLKEPGSDKQRATQRPVSCTYEGWWVAATQKAVPDTPWEQARLRLAMGAGHMEGPQRELREHTTREHKLQEVESYCSSQTKKGAGSGAGISSGPSCTAE</sequence>
<gene>
    <name evidence="2" type="ORF">NDU88_003044</name>
</gene>
<organism evidence="2 3">
    <name type="scientific">Pleurodeles waltl</name>
    <name type="common">Iberian ribbed newt</name>
    <dbReference type="NCBI Taxonomy" id="8319"/>
    <lineage>
        <taxon>Eukaryota</taxon>
        <taxon>Metazoa</taxon>
        <taxon>Chordata</taxon>
        <taxon>Craniata</taxon>
        <taxon>Vertebrata</taxon>
        <taxon>Euteleostomi</taxon>
        <taxon>Amphibia</taxon>
        <taxon>Batrachia</taxon>
        <taxon>Caudata</taxon>
        <taxon>Salamandroidea</taxon>
        <taxon>Salamandridae</taxon>
        <taxon>Pleurodelinae</taxon>
        <taxon>Pleurodeles</taxon>
    </lineage>
</organism>
<keyword evidence="3" id="KW-1185">Reference proteome</keyword>
<evidence type="ECO:0000313" key="3">
    <source>
        <dbReference type="Proteomes" id="UP001066276"/>
    </source>
</evidence>
<feature type="region of interest" description="Disordered" evidence="1">
    <location>
        <begin position="1"/>
        <end position="63"/>
    </location>
</feature>
<evidence type="ECO:0000256" key="1">
    <source>
        <dbReference type="SAM" id="MobiDB-lite"/>
    </source>
</evidence>